<accession>A0A8X6NYY7</accession>
<keyword evidence="2" id="KW-1185">Reference proteome</keyword>
<evidence type="ECO:0000313" key="1">
    <source>
        <dbReference type="EMBL" id="GFT40794.1"/>
    </source>
</evidence>
<sequence>QISLVQRDARDTDGAEIEVQLGLLYLAGVYHGNSVNFEELWRMDWMQ</sequence>
<protein>
    <submittedName>
        <fullName evidence="1">Uncharacterized protein</fullName>
    </submittedName>
</protein>
<dbReference type="AlphaFoldDB" id="A0A8X6NYY7"/>
<dbReference type="EMBL" id="BMAW01063543">
    <property type="protein sequence ID" value="GFT40794.1"/>
    <property type="molecule type" value="Genomic_DNA"/>
</dbReference>
<name>A0A8X6NYY7_NEPPI</name>
<proteinExistence type="predicted"/>
<reference evidence="1" key="1">
    <citation type="submission" date="2020-08" db="EMBL/GenBank/DDBJ databases">
        <title>Multicomponent nature underlies the extraordinary mechanical properties of spider dragline silk.</title>
        <authorList>
            <person name="Kono N."/>
            <person name="Nakamura H."/>
            <person name="Mori M."/>
            <person name="Yoshida Y."/>
            <person name="Ohtoshi R."/>
            <person name="Malay A.D."/>
            <person name="Moran D.A.P."/>
            <person name="Tomita M."/>
            <person name="Numata K."/>
            <person name="Arakawa K."/>
        </authorList>
    </citation>
    <scope>NUCLEOTIDE SEQUENCE</scope>
</reference>
<dbReference type="Proteomes" id="UP000887013">
    <property type="component" value="Unassembled WGS sequence"/>
</dbReference>
<comment type="caution">
    <text evidence="1">The sequence shown here is derived from an EMBL/GenBank/DDBJ whole genome shotgun (WGS) entry which is preliminary data.</text>
</comment>
<dbReference type="OrthoDB" id="6779804at2759"/>
<gene>
    <name evidence="1" type="ORF">NPIL_226951</name>
</gene>
<feature type="non-terminal residue" evidence="1">
    <location>
        <position position="1"/>
    </location>
</feature>
<organism evidence="1 2">
    <name type="scientific">Nephila pilipes</name>
    <name type="common">Giant wood spider</name>
    <name type="synonym">Nephila maculata</name>
    <dbReference type="NCBI Taxonomy" id="299642"/>
    <lineage>
        <taxon>Eukaryota</taxon>
        <taxon>Metazoa</taxon>
        <taxon>Ecdysozoa</taxon>
        <taxon>Arthropoda</taxon>
        <taxon>Chelicerata</taxon>
        <taxon>Arachnida</taxon>
        <taxon>Araneae</taxon>
        <taxon>Araneomorphae</taxon>
        <taxon>Entelegynae</taxon>
        <taxon>Araneoidea</taxon>
        <taxon>Nephilidae</taxon>
        <taxon>Nephila</taxon>
    </lineage>
</organism>
<evidence type="ECO:0000313" key="2">
    <source>
        <dbReference type="Proteomes" id="UP000887013"/>
    </source>
</evidence>